<comment type="cofactor">
    <cofactor evidence="1">
        <name>Mn(2+)</name>
        <dbReference type="ChEBI" id="CHEBI:29035"/>
    </cofactor>
</comment>
<feature type="binding site" evidence="16">
    <location>
        <position position="274"/>
    </location>
    <ligand>
        <name>Mg(2+)</name>
        <dbReference type="ChEBI" id="CHEBI:18420"/>
        <label>1</label>
    </ligand>
</feature>
<feature type="domain" description="ATP-grasp" evidence="18">
    <location>
        <begin position="120"/>
        <end position="319"/>
    </location>
</feature>
<evidence type="ECO:0000256" key="11">
    <source>
        <dbReference type="ARBA" id="ARBA00022984"/>
    </source>
</evidence>
<comment type="similarity">
    <text evidence="3 14">Belongs to the D-alanine--D-alanine ligase family.</text>
</comment>
<dbReference type="PROSITE" id="PS00843">
    <property type="entry name" value="DALA_DALA_LIGASE_1"/>
    <property type="match status" value="1"/>
</dbReference>
<dbReference type="SUPFAM" id="SSF56059">
    <property type="entry name" value="Glutathione synthetase ATP-binding domain-like"/>
    <property type="match status" value="1"/>
</dbReference>
<name>A0A2V3PRW3_9BACT</name>
<dbReference type="InterPro" id="IPR011761">
    <property type="entry name" value="ATP-grasp"/>
</dbReference>
<dbReference type="OrthoDB" id="9813261at2"/>
<dbReference type="EMBL" id="QICL01000003">
    <property type="protein sequence ID" value="PXV67533.1"/>
    <property type="molecule type" value="Genomic_DNA"/>
</dbReference>
<evidence type="ECO:0000256" key="1">
    <source>
        <dbReference type="ARBA" id="ARBA00001936"/>
    </source>
</evidence>
<dbReference type="PANTHER" id="PTHR23132">
    <property type="entry name" value="D-ALANINE--D-ALANINE LIGASE"/>
    <property type="match status" value="1"/>
</dbReference>
<feature type="active site" evidence="15">
    <location>
        <position position="164"/>
    </location>
</feature>
<dbReference type="Gene3D" id="3.30.1490.20">
    <property type="entry name" value="ATP-grasp fold, A domain"/>
    <property type="match status" value="1"/>
</dbReference>
<dbReference type="GO" id="GO:0071555">
    <property type="term" value="P:cell wall organization"/>
    <property type="evidence" value="ECO:0007669"/>
    <property type="project" value="UniProtKB-KW"/>
</dbReference>
<dbReference type="GO" id="GO:0005737">
    <property type="term" value="C:cytoplasm"/>
    <property type="evidence" value="ECO:0007669"/>
    <property type="project" value="UniProtKB-SubCell"/>
</dbReference>
<dbReference type="InterPro" id="IPR011095">
    <property type="entry name" value="Dala_Dala_lig_C"/>
</dbReference>
<organism evidence="19 20">
    <name type="scientific">Dysgonomonas alginatilytica</name>
    <dbReference type="NCBI Taxonomy" id="1605892"/>
    <lineage>
        <taxon>Bacteria</taxon>
        <taxon>Pseudomonadati</taxon>
        <taxon>Bacteroidota</taxon>
        <taxon>Bacteroidia</taxon>
        <taxon>Bacteroidales</taxon>
        <taxon>Dysgonomonadaceae</taxon>
        <taxon>Dysgonomonas</taxon>
    </lineage>
</organism>
<comment type="subcellular location">
    <subcellularLocation>
        <location evidence="2 14">Cytoplasm</location>
    </subcellularLocation>
</comment>
<dbReference type="RefSeq" id="WP_110309667.1">
    <property type="nucleotide sequence ID" value="NZ_QICL01000003.1"/>
</dbReference>
<evidence type="ECO:0000256" key="8">
    <source>
        <dbReference type="ARBA" id="ARBA00022741"/>
    </source>
</evidence>
<dbReference type="Proteomes" id="UP000247973">
    <property type="component" value="Unassembled WGS sequence"/>
</dbReference>
<feature type="binding site" evidence="16">
    <location>
        <position position="286"/>
    </location>
    <ligand>
        <name>Mg(2+)</name>
        <dbReference type="ChEBI" id="CHEBI:18420"/>
        <label>2</label>
    </ligand>
</feature>
<evidence type="ECO:0000259" key="18">
    <source>
        <dbReference type="PROSITE" id="PS50975"/>
    </source>
</evidence>
<evidence type="ECO:0000313" key="19">
    <source>
        <dbReference type="EMBL" id="PXV67533.1"/>
    </source>
</evidence>
<dbReference type="AlphaFoldDB" id="A0A2V3PRW3"/>
<evidence type="ECO:0000256" key="9">
    <source>
        <dbReference type="ARBA" id="ARBA00022840"/>
    </source>
</evidence>
<dbReference type="Pfam" id="PF07478">
    <property type="entry name" value="Dala_Dala_lig_C"/>
    <property type="match status" value="1"/>
</dbReference>
<evidence type="ECO:0000256" key="12">
    <source>
        <dbReference type="ARBA" id="ARBA00023316"/>
    </source>
</evidence>
<dbReference type="GO" id="GO:0008360">
    <property type="term" value="P:regulation of cell shape"/>
    <property type="evidence" value="ECO:0007669"/>
    <property type="project" value="UniProtKB-KW"/>
</dbReference>
<protein>
    <recommendedName>
        <fullName evidence="4 14">D-alanine--D-alanine ligase</fullName>
        <ecNumber evidence="4 14">6.3.2.4</ecNumber>
    </recommendedName>
    <alternativeName>
        <fullName evidence="14">D-Ala-D-Ala ligase</fullName>
    </alternativeName>
    <alternativeName>
        <fullName evidence="14">D-alanylalanine synthetase</fullName>
    </alternativeName>
</protein>
<dbReference type="NCBIfam" id="TIGR01205">
    <property type="entry name" value="D_ala_D_alaTIGR"/>
    <property type="match status" value="1"/>
</dbReference>
<accession>A0A2V3PRW3</accession>
<keyword evidence="10 14" id="KW-0133">Cell shape</keyword>
<dbReference type="PROSITE" id="PS00844">
    <property type="entry name" value="DALA_DALA_LIGASE_2"/>
    <property type="match status" value="1"/>
</dbReference>
<gene>
    <name evidence="14" type="primary">ddl</name>
    <name evidence="19" type="ORF">CLV62_103206</name>
</gene>
<keyword evidence="7 16" id="KW-0479">Metal-binding</keyword>
<dbReference type="HAMAP" id="MF_00047">
    <property type="entry name" value="Dala_Dala_lig"/>
    <property type="match status" value="1"/>
</dbReference>
<comment type="caution">
    <text evidence="19">The sequence shown here is derived from an EMBL/GenBank/DDBJ whole genome shotgun (WGS) entry which is preliminary data.</text>
</comment>
<dbReference type="PROSITE" id="PS50975">
    <property type="entry name" value="ATP_GRASP"/>
    <property type="match status" value="1"/>
</dbReference>
<dbReference type="GO" id="GO:0008716">
    <property type="term" value="F:D-alanine-D-alanine ligase activity"/>
    <property type="evidence" value="ECO:0007669"/>
    <property type="project" value="UniProtKB-UniRule"/>
</dbReference>
<feature type="active site" evidence="15">
    <location>
        <position position="297"/>
    </location>
</feature>
<dbReference type="Gene3D" id="3.40.50.20">
    <property type="match status" value="1"/>
</dbReference>
<evidence type="ECO:0000256" key="4">
    <source>
        <dbReference type="ARBA" id="ARBA00012216"/>
    </source>
</evidence>
<keyword evidence="9 17" id="KW-0067">ATP-binding</keyword>
<evidence type="ECO:0000256" key="16">
    <source>
        <dbReference type="PIRSR" id="PIRSR039102-3"/>
    </source>
</evidence>
<dbReference type="InterPro" id="IPR000291">
    <property type="entry name" value="D-Ala_lig_Van_CS"/>
</dbReference>
<dbReference type="GO" id="GO:0009252">
    <property type="term" value="P:peptidoglycan biosynthetic process"/>
    <property type="evidence" value="ECO:0007669"/>
    <property type="project" value="UniProtKB-UniRule"/>
</dbReference>
<feature type="binding site" evidence="16">
    <location>
        <position position="286"/>
    </location>
    <ligand>
        <name>Mg(2+)</name>
        <dbReference type="ChEBI" id="CHEBI:18420"/>
        <label>1</label>
    </ligand>
</feature>
<evidence type="ECO:0000256" key="7">
    <source>
        <dbReference type="ARBA" id="ARBA00022723"/>
    </source>
</evidence>
<comment type="pathway">
    <text evidence="14">Cell wall biogenesis; peptidoglycan biosynthesis.</text>
</comment>
<comment type="catalytic activity">
    <reaction evidence="13 14">
        <text>2 D-alanine + ATP = D-alanyl-D-alanine + ADP + phosphate + H(+)</text>
        <dbReference type="Rhea" id="RHEA:11224"/>
        <dbReference type="ChEBI" id="CHEBI:15378"/>
        <dbReference type="ChEBI" id="CHEBI:30616"/>
        <dbReference type="ChEBI" id="CHEBI:43474"/>
        <dbReference type="ChEBI" id="CHEBI:57416"/>
        <dbReference type="ChEBI" id="CHEBI:57822"/>
        <dbReference type="ChEBI" id="CHEBI:456216"/>
        <dbReference type="EC" id="6.3.2.4"/>
    </reaction>
</comment>
<dbReference type="PIRSF" id="PIRSF039102">
    <property type="entry name" value="Ddl/VanB"/>
    <property type="match status" value="1"/>
</dbReference>
<keyword evidence="5 14" id="KW-0963">Cytoplasm</keyword>
<dbReference type="InterPro" id="IPR013815">
    <property type="entry name" value="ATP_grasp_subdomain_1"/>
</dbReference>
<sequence>MKKNVAIIWGGYSSEIVVSEKSMNGIYSFLDKDRYNVYKIKIDRKGWTANIEDKEYNVDKNDFSISFDSEKIKIDFAYITIHGTPGEDGRLQGYFDMLNIPYSSCDWMASAITFNKFVCNNFLKNFGLNVAKSVYLSRETKYNTENIAEALKFPIFIKPNTGGSSFATTKVKSIEKMQEAIDFAFSEASDVIIESFISGREVTCGCYKTTDHEVVFPITEVITKNEFFDYNAKYMGEVEEITPADLSPEITLQIQQLTSRIYDLVGAKGIIRADFIISGDTPYLLEVNTTPGMTATSFIPQQVKAAGLNITDVLSEIIECEYQKTQKSL</sequence>
<keyword evidence="12 14" id="KW-0961">Cell wall biogenesis/degradation</keyword>
<evidence type="ECO:0000256" key="2">
    <source>
        <dbReference type="ARBA" id="ARBA00004496"/>
    </source>
</evidence>
<proteinExistence type="inferred from homology"/>
<dbReference type="GO" id="GO:0005524">
    <property type="term" value="F:ATP binding"/>
    <property type="evidence" value="ECO:0007669"/>
    <property type="project" value="UniProtKB-UniRule"/>
</dbReference>
<feature type="active site" evidence="15">
    <location>
        <position position="15"/>
    </location>
</feature>
<evidence type="ECO:0000256" key="14">
    <source>
        <dbReference type="HAMAP-Rule" id="MF_00047"/>
    </source>
</evidence>
<keyword evidence="8 17" id="KW-0547">Nucleotide-binding</keyword>
<evidence type="ECO:0000256" key="15">
    <source>
        <dbReference type="PIRSR" id="PIRSR039102-1"/>
    </source>
</evidence>
<dbReference type="UniPathway" id="UPA00219"/>
<dbReference type="NCBIfam" id="NF002527">
    <property type="entry name" value="PRK01966.1-3"/>
    <property type="match status" value="1"/>
</dbReference>
<keyword evidence="20" id="KW-1185">Reference proteome</keyword>
<dbReference type="SUPFAM" id="SSF52440">
    <property type="entry name" value="PreATP-grasp domain"/>
    <property type="match status" value="1"/>
</dbReference>
<evidence type="ECO:0000256" key="6">
    <source>
        <dbReference type="ARBA" id="ARBA00022598"/>
    </source>
</evidence>
<evidence type="ECO:0000256" key="5">
    <source>
        <dbReference type="ARBA" id="ARBA00022490"/>
    </source>
</evidence>
<evidence type="ECO:0000256" key="10">
    <source>
        <dbReference type="ARBA" id="ARBA00022960"/>
    </source>
</evidence>
<dbReference type="InterPro" id="IPR005905">
    <property type="entry name" value="D_ala_D_ala"/>
</dbReference>
<feature type="binding site" evidence="16">
    <location>
        <position position="288"/>
    </location>
    <ligand>
        <name>Mg(2+)</name>
        <dbReference type="ChEBI" id="CHEBI:18420"/>
        <label>2</label>
    </ligand>
</feature>
<evidence type="ECO:0000313" key="20">
    <source>
        <dbReference type="Proteomes" id="UP000247973"/>
    </source>
</evidence>
<comment type="function">
    <text evidence="14">Cell wall formation.</text>
</comment>
<evidence type="ECO:0000256" key="3">
    <source>
        <dbReference type="ARBA" id="ARBA00010871"/>
    </source>
</evidence>
<keyword evidence="16" id="KW-0460">Magnesium</keyword>
<dbReference type="InterPro" id="IPR011127">
    <property type="entry name" value="Dala_Dala_lig_N"/>
</dbReference>
<dbReference type="EC" id="6.3.2.4" evidence="4 14"/>
<keyword evidence="6 14" id="KW-0436">Ligase</keyword>
<dbReference type="PANTHER" id="PTHR23132:SF23">
    <property type="entry name" value="D-ALANINE--D-ALANINE LIGASE B"/>
    <property type="match status" value="1"/>
</dbReference>
<comment type="cofactor">
    <cofactor evidence="16">
        <name>Mg(2+)</name>
        <dbReference type="ChEBI" id="CHEBI:18420"/>
    </cofactor>
    <cofactor evidence="16">
        <name>Mn(2+)</name>
        <dbReference type="ChEBI" id="CHEBI:29035"/>
    </cofactor>
    <text evidence="16">Binds 2 magnesium or manganese ions per subunit.</text>
</comment>
<dbReference type="Pfam" id="PF01820">
    <property type="entry name" value="Dala_Dala_lig_N"/>
    <property type="match status" value="1"/>
</dbReference>
<keyword evidence="16" id="KW-0464">Manganese</keyword>
<dbReference type="GO" id="GO:0046872">
    <property type="term" value="F:metal ion binding"/>
    <property type="evidence" value="ECO:0007669"/>
    <property type="project" value="UniProtKB-KW"/>
</dbReference>
<keyword evidence="11 14" id="KW-0573">Peptidoglycan synthesis</keyword>
<dbReference type="NCBIfam" id="NF002378">
    <property type="entry name" value="PRK01372.1"/>
    <property type="match status" value="1"/>
</dbReference>
<evidence type="ECO:0000256" key="17">
    <source>
        <dbReference type="PROSITE-ProRule" id="PRU00409"/>
    </source>
</evidence>
<dbReference type="InterPro" id="IPR016185">
    <property type="entry name" value="PreATP-grasp_dom_sf"/>
</dbReference>
<dbReference type="Gene3D" id="3.30.470.20">
    <property type="entry name" value="ATP-grasp fold, B domain"/>
    <property type="match status" value="1"/>
</dbReference>
<evidence type="ECO:0000256" key="13">
    <source>
        <dbReference type="ARBA" id="ARBA00047614"/>
    </source>
</evidence>
<reference evidence="19 20" key="1">
    <citation type="submission" date="2018-03" db="EMBL/GenBank/DDBJ databases">
        <title>Genomic Encyclopedia of Archaeal and Bacterial Type Strains, Phase II (KMG-II): from individual species to whole genera.</title>
        <authorList>
            <person name="Goeker M."/>
        </authorList>
    </citation>
    <scope>NUCLEOTIDE SEQUENCE [LARGE SCALE GENOMIC DNA]</scope>
    <source>
        <strain evidence="19 20">DSM 100214</strain>
    </source>
</reference>